<proteinExistence type="predicted"/>
<dbReference type="SMART" id="SM00530">
    <property type="entry name" value="HTH_XRE"/>
    <property type="match status" value="1"/>
</dbReference>
<sequence>MTQEALNRAIGKALADRRRAAGMRQADVAQSVGISRSSLANIEKGRQALSIFLLYQVADALDVGDPRTLLPRSIPSSRKKDAEVVNIPIGEASAALSDEELAEVTAIVSKTVG</sequence>
<reference evidence="2" key="1">
    <citation type="journal article" date="2014" name="Int. J. Syst. Evol. Microbiol.">
        <title>Complete genome sequence of Corynebacterium casei LMG S-19264T (=DSM 44701T), isolated from a smear-ripened cheese.</title>
        <authorList>
            <consortium name="US DOE Joint Genome Institute (JGI-PGF)"/>
            <person name="Walter F."/>
            <person name="Albersmeier A."/>
            <person name="Kalinowski J."/>
            <person name="Ruckert C."/>
        </authorList>
    </citation>
    <scope>NUCLEOTIDE SEQUENCE</scope>
    <source>
        <strain evidence="2">VKM B-1513</strain>
    </source>
</reference>
<evidence type="ECO:0000313" key="3">
    <source>
        <dbReference type="Proteomes" id="UP001143486"/>
    </source>
</evidence>
<feature type="domain" description="HTH cro/C1-type" evidence="1">
    <location>
        <begin position="14"/>
        <end position="69"/>
    </location>
</feature>
<organism evidence="2 3">
    <name type="scientific">Maricaulis virginensis</name>
    <dbReference type="NCBI Taxonomy" id="144022"/>
    <lineage>
        <taxon>Bacteria</taxon>
        <taxon>Pseudomonadati</taxon>
        <taxon>Pseudomonadota</taxon>
        <taxon>Alphaproteobacteria</taxon>
        <taxon>Maricaulales</taxon>
        <taxon>Maricaulaceae</taxon>
        <taxon>Maricaulis</taxon>
    </lineage>
</organism>
<dbReference type="EMBL" id="BSFE01000010">
    <property type="protein sequence ID" value="GLK53428.1"/>
    <property type="molecule type" value="Genomic_DNA"/>
</dbReference>
<evidence type="ECO:0000259" key="1">
    <source>
        <dbReference type="PROSITE" id="PS50943"/>
    </source>
</evidence>
<dbReference type="InterPro" id="IPR001387">
    <property type="entry name" value="Cro/C1-type_HTH"/>
</dbReference>
<dbReference type="Pfam" id="PF01381">
    <property type="entry name" value="HTH_3"/>
    <property type="match status" value="1"/>
</dbReference>
<dbReference type="CDD" id="cd00093">
    <property type="entry name" value="HTH_XRE"/>
    <property type="match status" value="1"/>
</dbReference>
<dbReference type="PROSITE" id="PS50943">
    <property type="entry name" value="HTH_CROC1"/>
    <property type="match status" value="1"/>
</dbReference>
<reference evidence="2" key="2">
    <citation type="submission" date="2023-01" db="EMBL/GenBank/DDBJ databases">
        <authorList>
            <person name="Sun Q."/>
            <person name="Evtushenko L."/>
        </authorList>
    </citation>
    <scope>NUCLEOTIDE SEQUENCE</scope>
    <source>
        <strain evidence="2">VKM B-1513</strain>
    </source>
</reference>
<dbReference type="SUPFAM" id="SSF47413">
    <property type="entry name" value="lambda repressor-like DNA-binding domains"/>
    <property type="match status" value="1"/>
</dbReference>
<name>A0A9W6MPP4_9PROT</name>
<evidence type="ECO:0000313" key="2">
    <source>
        <dbReference type="EMBL" id="GLK53428.1"/>
    </source>
</evidence>
<dbReference type="Gene3D" id="1.10.260.40">
    <property type="entry name" value="lambda repressor-like DNA-binding domains"/>
    <property type="match status" value="1"/>
</dbReference>
<dbReference type="InterPro" id="IPR010982">
    <property type="entry name" value="Lambda_DNA-bd_dom_sf"/>
</dbReference>
<keyword evidence="3" id="KW-1185">Reference proteome</keyword>
<dbReference type="GO" id="GO:0003677">
    <property type="term" value="F:DNA binding"/>
    <property type="evidence" value="ECO:0007669"/>
    <property type="project" value="InterPro"/>
</dbReference>
<gene>
    <name evidence="2" type="ORF">GCM10017621_29360</name>
</gene>
<dbReference type="AlphaFoldDB" id="A0A9W6MPP4"/>
<protein>
    <recommendedName>
        <fullName evidence="1">HTH cro/C1-type domain-containing protein</fullName>
    </recommendedName>
</protein>
<accession>A0A9W6MPP4</accession>
<comment type="caution">
    <text evidence="2">The sequence shown here is derived from an EMBL/GenBank/DDBJ whole genome shotgun (WGS) entry which is preliminary data.</text>
</comment>
<dbReference type="Proteomes" id="UP001143486">
    <property type="component" value="Unassembled WGS sequence"/>
</dbReference>